<dbReference type="PANTHER" id="PTHR43281">
    <property type="entry name" value="FARNESYL DIPHOSPHATE SYNTHASE"/>
    <property type="match status" value="1"/>
</dbReference>
<evidence type="ECO:0000313" key="9">
    <source>
        <dbReference type="Proteomes" id="UP000002427"/>
    </source>
</evidence>
<dbReference type="STRING" id="374463.BCI_0274"/>
<dbReference type="InterPro" id="IPR000092">
    <property type="entry name" value="Polyprenyl_synt"/>
</dbReference>
<reference evidence="8 9" key="1">
    <citation type="journal article" date="2006" name="PLoS Biol.">
        <title>Metabolic complementarity and genomics of the dual bacterial symbiosis of sharpshooters.</title>
        <authorList>
            <person name="Wu D."/>
            <person name="Daugherty S.C."/>
            <person name="Van Aken S.E."/>
            <person name="Pai G.H."/>
            <person name="Watkins K.L."/>
            <person name="Khouri H."/>
            <person name="Tallon L.J."/>
            <person name="Zaborsky J.M."/>
            <person name="Dunbar H.E."/>
            <person name="Tran P.L."/>
            <person name="Moran N.A."/>
            <person name="Eisen J.A."/>
        </authorList>
    </citation>
    <scope>NUCLEOTIDE SEQUENCE [LARGE SCALE GENOMIC DNA]</scope>
    <source>
        <strain evidence="8">Hc</strain>
    </source>
</reference>
<keyword evidence="5" id="KW-0460">Magnesium</keyword>
<dbReference type="NCBIfam" id="NF007877">
    <property type="entry name" value="PRK10581.1"/>
    <property type="match status" value="1"/>
</dbReference>
<evidence type="ECO:0000256" key="4">
    <source>
        <dbReference type="ARBA" id="ARBA00022723"/>
    </source>
</evidence>
<dbReference type="SUPFAM" id="SSF48576">
    <property type="entry name" value="Terpenoid synthases"/>
    <property type="match status" value="1"/>
</dbReference>
<dbReference type="AlphaFoldDB" id="Q1LTJ0"/>
<dbReference type="GO" id="GO:0004337">
    <property type="term" value="F:(2E,6E)-farnesyl diphosphate synthase activity"/>
    <property type="evidence" value="ECO:0007669"/>
    <property type="project" value="UniProtKB-EC"/>
</dbReference>
<proteinExistence type="inferred from homology"/>
<protein>
    <submittedName>
        <fullName evidence="8">Geranyltranstransferase</fullName>
        <ecNumber evidence="8">2.5.1.10</ecNumber>
    </submittedName>
</protein>
<dbReference type="HOGENOM" id="CLU_014015_0_1_6"/>
<dbReference type="SFLD" id="SFLDG01017">
    <property type="entry name" value="Polyprenyl_Transferase_Like"/>
    <property type="match status" value="1"/>
</dbReference>
<comment type="similarity">
    <text evidence="2 7">Belongs to the FPP/GGPP synthase family.</text>
</comment>
<dbReference type="GO" id="GO:0008654">
    <property type="term" value="P:phospholipid biosynthetic process"/>
    <property type="evidence" value="ECO:0007669"/>
    <property type="project" value="UniProtKB-ARBA"/>
</dbReference>
<evidence type="ECO:0000256" key="7">
    <source>
        <dbReference type="RuleBase" id="RU004466"/>
    </source>
</evidence>
<dbReference type="FunFam" id="1.10.600.10:FF:000001">
    <property type="entry name" value="Geranylgeranyl diphosphate synthase"/>
    <property type="match status" value="1"/>
</dbReference>
<dbReference type="Pfam" id="PF00348">
    <property type="entry name" value="polyprenyl_synt"/>
    <property type="match status" value="1"/>
</dbReference>
<dbReference type="PROSITE" id="PS00444">
    <property type="entry name" value="POLYPRENYL_SYNTHASE_2"/>
    <property type="match status" value="1"/>
</dbReference>
<evidence type="ECO:0000256" key="3">
    <source>
        <dbReference type="ARBA" id="ARBA00022679"/>
    </source>
</evidence>
<evidence type="ECO:0000313" key="8">
    <source>
        <dbReference type="EMBL" id="ABF13831.1"/>
    </source>
</evidence>
<dbReference type="PANTHER" id="PTHR43281:SF1">
    <property type="entry name" value="FARNESYL DIPHOSPHATE SYNTHASE"/>
    <property type="match status" value="1"/>
</dbReference>
<evidence type="ECO:0000256" key="5">
    <source>
        <dbReference type="ARBA" id="ARBA00022842"/>
    </source>
</evidence>
<dbReference type="EC" id="2.5.1.10" evidence="8"/>
<dbReference type="InterPro" id="IPR008949">
    <property type="entry name" value="Isoprenoid_synthase_dom_sf"/>
</dbReference>
<gene>
    <name evidence="8" type="primary">ispA</name>
    <name evidence="8" type="ordered locus">BCI_0274</name>
</gene>
<evidence type="ECO:0000256" key="2">
    <source>
        <dbReference type="ARBA" id="ARBA00006706"/>
    </source>
</evidence>
<dbReference type="Proteomes" id="UP000002427">
    <property type="component" value="Chromosome"/>
</dbReference>
<dbReference type="CDD" id="cd00685">
    <property type="entry name" value="Trans_IPPS_HT"/>
    <property type="match status" value="1"/>
</dbReference>
<evidence type="ECO:0000256" key="6">
    <source>
        <dbReference type="ARBA" id="ARBA00023229"/>
    </source>
</evidence>
<evidence type="ECO:0000256" key="1">
    <source>
        <dbReference type="ARBA" id="ARBA00001946"/>
    </source>
</evidence>
<dbReference type="Gene3D" id="1.10.600.10">
    <property type="entry name" value="Farnesyl Diphosphate Synthase"/>
    <property type="match status" value="1"/>
</dbReference>
<dbReference type="KEGG" id="bci:BCI_0274"/>
<dbReference type="SFLD" id="SFLDS00005">
    <property type="entry name" value="Isoprenoid_Synthase_Type_I"/>
    <property type="match status" value="1"/>
</dbReference>
<dbReference type="PROSITE" id="PS00723">
    <property type="entry name" value="POLYPRENYL_SYNTHASE_1"/>
    <property type="match status" value="1"/>
</dbReference>
<sequence length="304" mass="33675">MIFINRIMRDLISKLQKSSNYIEIVLEQHLCTLSSKNKILVTAMRSALTGGKRLRPFLIYQTGKLFGIKKHSLNAAAAAIECIHAYSLIHDDLPAMDNHKLRRGKPTCHIQFGEKIAILAGDALHTLAFTILANAQMPAIPIKVRLKMIEILANASGANGMCLGQALELESQFKKMSAKAVETIYSYKTGALIRAAVHIGAIAAGNKSKLAINYLDRYATAIGLAFQVQDDLWDISEDNQNTGQPDLEKTTYLSQLGLDMARARVIALYRESLASLEYIKAIGYNPNILMKLARYIIEHHNITP</sequence>
<comment type="cofactor">
    <cofactor evidence="1">
        <name>Mg(2+)</name>
        <dbReference type="ChEBI" id="CHEBI:18420"/>
    </cofactor>
</comment>
<accession>Q1LTJ0</accession>
<organism evidence="8 9">
    <name type="scientific">Baumannia cicadellinicola subsp. Homalodisca coagulata</name>
    <dbReference type="NCBI Taxonomy" id="374463"/>
    <lineage>
        <taxon>Bacteria</taxon>
        <taxon>Pseudomonadati</taxon>
        <taxon>Pseudomonadota</taxon>
        <taxon>Gammaproteobacteria</taxon>
        <taxon>Candidatus Palibaumannia</taxon>
    </lineage>
</organism>
<keyword evidence="3 7" id="KW-0808">Transferase</keyword>
<dbReference type="GO" id="GO:0016114">
    <property type="term" value="P:terpenoid biosynthetic process"/>
    <property type="evidence" value="ECO:0007669"/>
    <property type="project" value="UniProtKB-ARBA"/>
</dbReference>
<dbReference type="InterPro" id="IPR033749">
    <property type="entry name" value="Polyprenyl_synt_CS"/>
</dbReference>
<dbReference type="EMBL" id="CP000238">
    <property type="protein sequence ID" value="ABF13831.1"/>
    <property type="molecule type" value="Genomic_DNA"/>
</dbReference>
<keyword evidence="6" id="KW-0414">Isoprene biosynthesis</keyword>
<keyword evidence="9" id="KW-1185">Reference proteome</keyword>
<name>Q1LTJ0_BAUCH</name>
<keyword evidence="4" id="KW-0479">Metal-binding</keyword>
<dbReference type="GO" id="GO:0046872">
    <property type="term" value="F:metal ion binding"/>
    <property type="evidence" value="ECO:0007669"/>
    <property type="project" value="UniProtKB-KW"/>
</dbReference>